<comment type="caution">
    <text evidence="6">The sequence shown here is derived from an EMBL/GenBank/DDBJ whole genome shotgun (WGS) entry which is preliminary data.</text>
</comment>
<proteinExistence type="inferred from homology"/>
<feature type="binding site" evidence="4">
    <location>
        <position position="25"/>
    </location>
    <ligand>
        <name>Mg(2+)</name>
        <dbReference type="ChEBI" id="CHEBI:18420"/>
    </ligand>
</feature>
<dbReference type="InterPro" id="IPR005225">
    <property type="entry name" value="Small_GTP-bd"/>
</dbReference>
<evidence type="ECO:0000256" key="2">
    <source>
        <dbReference type="ARBA" id="ARBA00023134"/>
    </source>
</evidence>
<dbReference type="InterPro" id="IPR006689">
    <property type="entry name" value="Small_GTPase_ARF/SAR"/>
</dbReference>
<feature type="binding site" evidence="3">
    <location>
        <begin position="122"/>
        <end position="125"/>
    </location>
    <ligand>
        <name>GTP</name>
        <dbReference type="ChEBI" id="CHEBI:37565"/>
    </ligand>
</feature>
<keyword evidence="1 3" id="KW-0547">Nucleotide-binding</keyword>
<evidence type="ECO:0000256" key="5">
    <source>
        <dbReference type="RuleBase" id="RU003925"/>
    </source>
</evidence>
<dbReference type="SMART" id="SM00178">
    <property type="entry name" value="SAR"/>
    <property type="match status" value="1"/>
</dbReference>
<reference evidence="6" key="1">
    <citation type="submission" date="2023-06" db="EMBL/GenBank/DDBJ databases">
        <authorList>
            <person name="Kurt Z."/>
        </authorList>
    </citation>
    <scope>NUCLEOTIDE SEQUENCE</scope>
</reference>
<comment type="similarity">
    <text evidence="5">Belongs to the small GTPase superfamily. Arf family.</text>
</comment>
<dbReference type="InterPro" id="IPR027417">
    <property type="entry name" value="P-loop_NTPase"/>
</dbReference>
<reference evidence="7 8" key="2">
    <citation type="submission" date="2024-07" db="EMBL/GenBank/DDBJ databases">
        <authorList>
            <person name="Akdeniz Z."/>
        </authorList>
    </citation>
    <scope>NUCLEOTIDE SEQUENCE [LARGE SCALE GENOMIC DNA]</scope>
</reference>
<feature type="binding site" evidence="4">
    <location>
        <position position="42"/>
    </location>
    <ligand>
        <name>Mg(2+)</name>
        <dbReference type="ChEBI" id="CHEBI:18420"/>
    </ligand>
</feature>
<dbReference type="Pfam" id="PF00025">
    <property type="entry name" value="Arf"/>
    <property type="match status" value="1"/>
</dbReference>
<gene>
    <name evidence="6" type="ORF">HINF_LOCUS24231</name>
    <name evidence="7" type="ORF">HINF_LOCUS49168</name>
</gene>
<dbReference type="SMART" id="SM00177">
    <property type="entry name" value="ARF"/>
    <property type="match status" value="1"/>
</dbReference>
<keyword evidence="2 3" id="KW-0342">GTP-binding</keyword>
<protein>
    <submittedName>
        <fullName evidence="6">ADP-ribosylation factor</fullName>
    </submittedName>
    <submittedName>
        <fullName evidence="7">ADP-ribosylation_factor</fullName>
    </submittedName>
</protein>
<evidence type="ECO:0000256" key="1">
    <source>
        <dbReference type="ARBA" id="ARBA00022741"/>
    </source>
</evidence>
<dbReference type="EMBL" id="CAXDID020000229">
    <property type="protein sequence ID" value="CAL6060315.1"/>
    <property type="molecule type" value="Genomic_DNA"/>
</dbReference>
<dbReference type="NCBIfam" id="TIGR00231">
    <property type="entry name" value="small_GTP"/>
    <property type="match status" value="1"/>
</dbReference>
<dbReference type="Proteomes" id="UP001642409">
    <property type="component" value="Unassembled WGS sequence"/>
</dbReference>
<sequence>MNCCKADRNSQTNVLMLSLGDAGKTQLLYSWSNHKFIETTPTIAFNVETIYHQNQRIAIWDIGGQVMIRKYWHHYFQNMKAIFFVIDSTQRDFKFIQEAKSVLLNLLNNQILAKVPFLILFNKTDLNNSFTDEEILEEFYLSFDQEQISAQYAHQVKVMRSSALQRDYIEEILSWVMEEKIEEPKMKTVESQQSQYFQDILLD</sequence>
<evidence type="ECO:0000256" key="4">
    <source>
        <dbReference type="PIRSR" id="PIRSR606689-2"/>
    </source>
</evidence>
<organism evidence="6">
    <name type="scientific">Hexamita inflata</name>
    <dbReference type="NCBI Taxonomy" id="28002"/>
    <lineage>
        <taxon>Eukaryota</taxon>
        <taxon>Metamonada</taxon>
        <taxon>Diplomonadida</taxon>
        <taxon>Hexamitidae</taxon>
        <taxon>Hexamitinae</taxon>
        <taxon>Hexamita</taxon>
    </lineage>
</organism>
<keyword evidence="4" id="KW-0460">Magnesium</keyword>
<dbReference type="PANTHER" id="PTHR11711">
    <property type="entry name" value="ADP RIBOSYLATION FACTOR-RELATED"/>
    <property type="match status" value="1"/>
</dbReference>
<evidence type="ECO:0000313" key="7">
    <source>
        <dbReference type="EMBL" id="CAL6060315.1"/>
    </source>
</evidence>
<evidence type="ECO:0000313" key="6">
    <source>
        <dbReference type="EMBL" id="CAI9936586.1"/>
    </source>
</evidence>
<dbReference type="EMBL" id="CATOUU010000637">
    <property type="protein sequence ID" value="CAI9936586.1"/>
    <property type="molecule type" value="Genomic_DNA"/>
</dbReference>
<keyword evidence="4" id="KW-0479">Metal-binding</keyword>
<evidence type="ECO:0000256" key="3">
    <source>
        <dbReference type="PIRSR" id="PIRSR606689-1"/>
    </source>
</evidence>
<dbReference type="Gene3D" id="3.40.50.300">
    <property type="entry name" value="P-loop containing nucleotide triphosphate hydrolases"/>
    <property type="match status" value="1"/>
</dbReference>
<dbReference type="CDD" id="cd00878">
    <property type="entry name" value="Arf_Arl"/>
    <property type="match status" value="1"/>
</dbReference>
<dbReference type="InterPro" id="IPR024156">
    <property type="entry name" value="Small_GTPase_ARF"/>
</dbReference>
<dbReference type="SUPFAM" id="SSF52540">
    <property type="entry name" value="P-loop containing nucleoside triphosphate hydrolases"/>
    <property type="match status" value="1"/>
</dbReference>
<keyword evidence="8" id="KW-1185">Reference proteome</keyword>
<dbReference type="PROSITE" id="PS51417">
    <property type="entry name" value="ARF"/>
    <property type="match status" value="1"/>
</dbReference>
<accession>A0AA86PCX9</accession>
<dbReference type="GO" id="GO:0003924">
    <property type="term" value="F:GTPase activity"/>
    <property type="evidence" value="ECO:0007669"/>
    <property type="project" value="InterPro"/>
</dbReference>
<name>A0AA86PCX9_9EUKA</name>
<feature type="binding site" evidence="3">
    <location>
        <position position="64"/>
    </location>
    <ligand>
        <name>GTP</name>
        <dbReference type="ChEBI" id="CHEBI:37565"/>
    </ligand>
</feature>
<dbReference type="PRINTS" id="PR00328">
    <property type="entry name" value="SAR1GTPBP"/>
</dbReference>
<evidence type="ECO:0000313" key="8">
    <source>
        <dbReference type="Proteomes" id="UP001642409"/>
    </source>
</evidence>
<dbReference type="GO" id="GO:0046872">
    <property type="term" value="F:metal ion binding"/>
    <property type="evidence" value="ECO:0007669"/>
    <property type="project" value="UniProtKB-KW"/>
</dbReference>
<dbReference type="GO" id="GO:0005525">
    <property type="term" value="F:GTP binding"/>
    <property type="evidence" value="ECO:0007669"/>
    <property type="project" value="UniProtKB-KW"/>
</dbReference>
<dbReference type="AlphaFoldDB" id="A0AA86PCX9"/>